<dbReference type="GO" id="GO:0033254">
    <property type="term" value="C:vacuolar transporter chaperone complex"/>
    <property type="evidence" value="ECO:0007669"/>
    <property type="project" value="TreeGrafter"/>
</dbReference>
<evidence type="ECO:0000313" key="9">
    <source>
        <dbReference type="EMBL" id="EMC97196.1"/>
    </source>
</evidence>
<feature type="transmembrane region" description="Helical" evidence="7">
    <location>
        <begin position="403"/>
        <end position="428"/>
    </location>
</feature>
<keyword evidence="4 7" id="KW-1133">Transmembrane helix</keyword>
<organism evidence="9 10">
    <name type="scientific">Baudoinia panamericana (strain UAMH 10762)</name>
    <name type="common">Angels' share fungus</name>
    <name type="synonym">Baudoinia compniacensis (strain UAMH 10762)</name>
    <dbReference type="NCBI Taxonomy" id="717646"/>
    <lineage>
        <taxon>Eukaryota</taxon>
        <taxon>Fungi</taxon>
        <taxon>Dikarya</taxon>
        <taxon>Ascomycota</taxon>
        <taxon>Pezizomycotina</taxon>
        <taxon>Dothideomycetes</taxon>
        <taxon>Dothideomycetidae</taxon>
        <taxon>Mycosphaerellales</taxon>
        <taxon>Teratosphaeriaceae</taxon>
        <taxon>Baudoinia</taxon>
    </lineage>
</organism>
<dbReference type="PROSITE" id="PS51382">
    <property type="entry name" value="SPX"/>
    <property type="match status" value="1"/>
</dbReference>
<dbReference type="GO" id="GO:0006799">
    <property type="term" value="P:polyphosphate biosynthetic process"/>
    <property type="evidence" value="ECO:0007669"/>
    <property type="project" value="UniProtKB-ARBA"/>
</dbReference>
<evidence type="ECO:0000313" key="10">
    <source>
        <dbReference type="Proteomes" id="UP000011761"/>
    </source>
</evidence>
<accession>M2MKH5</accession>
<feature type="region of interest" description="Disordered" evidence="6">
    <location>
        <begin position="288"/>
        <end position="317"/>
    </location>
</feature>
<dbReference type="EMBL" id="KB445554">
    <property type="protein sequence ID" value="EMC97196.1"/>
    <property type="molecule type" value="Genomic_DNA"/>
</dbReference>
<proteinExistence type="predicted"/>
<evidence type="ECO:0000256" key="6">
    <source>
        <dbReference type="SAM" id="MobiDB-lite"/>
    </source>
</evidence>
<dbReference type="InterPro" id="IPR051572">
    <property type="entry name" value="VTC_Complex_Subunit"/>
</dbReference>
<dbReference type="OMA" id="KMHTTRD"/>
<keyword evidence="3 7" id="KW-0812">Transmembrane</keyword>
<name>M2MKH5_BAUPA</name>
<dbReference type="InterPro" id="IPR004331">
    <property type="entry name" value="SPX_dom"/>
</dbReference>
<dbReference type="HOGENOM" id="CLU_048481_0_0_1"/>
<dbReference type="KEGG" id="bcom:BAUCODRAFT_68129"/>
<evidence type="ECO:0000256" key="7">
    <source>
        <dbReference type="SAM" id="Phobius"/>
    </source>
</evidence>
<evidence type="ECO:0000256" key="4">
    <source>
        <dbReference type="ARBA" id="ARBA00022989"/>
    </source>
</evidence>
<dbReference type="GeneID" id="19116408"/>
<dbReference type="Proteomes" id="UP000011761">
    <property type="component" value="Unassembled WGS sequence"/>
</dbReference>
<sequence length="429" mass="48674">MKYGESLRQRSIPAWSHHNIDYDDIKRYIKEQTTPSNGKTIAVQERNDEKLVRVERSLFGTLSEQHHRIDLFVKSKAGEIQRRLDHSKRQFRQLSARSTPAVDGRIPVSRLERYGRLENDVLKAGDEIKYLARFSSAQRDGFRKLLKKYKKWTGSTQLEDRFREEVLNDPKSFTKLDLDRTPSSAASMNNLTDSATAVETTRSDSVTQPSDPEVPPLKSFRKKRRRGYPETVAPQQARYWSEYDNPEEEDERSTYVIYIDPNAKSSFDMFFDWLGAIFGRRRQAEKQALLAEPSSPRDDESSSEEDNVVTGPRDRSYGTITPSLQALEAQRHLLSLKSLPPSFTAITFVASLTILIIAYVLAATGKQKLKYQVDFGVILAVSSSLFFAIAGFTSLLRRSEVSYPAWIVGVLVLVVDAIGSGGLLAWMFG</sequence>
<dbReference type="eggNOG" id="ENOG502QSRA">
    <property type="taxonomic scope" value="Eukaryota"/>
</dbReference>
<dbReference type="GO" id="GO:0000329">
    <property type="term" value="C:fungal-type vacuole membrane"/>
    <property type="evidence" value="ECO:0007669"/>
    <property type="project" value="TreeGrafter"/>
</dbReference>
<evidence type="ECO:0000256" key="5">
    <source>
        <dbReference type="ARBA" id="ARBA00023136"/>
    </source>
</evidence>
<feature type="region of interest" description="Disordered" evidence="6">
    <location>
        <begin position="179"/>
        <end position="245"/>
    </location>
</feature>
<gene>
    <name evidence="9" type="ORF">BAUCODRAFT_68129</name>
</gene>
<dbReference type="GO" id="GO:0016237">
    <property type="term" value="P:microautophagy"/>
    <property type="evidence" value="ECO:0007669"/>
    <property type="project" value="TreeGrafter"/>
</dbReference>
<dbReference type="RefSeq" id="XP_007675404.1">
    <property type="nucleotide sequence ID" value="XM_007677214.1"/>
</dbReference>
<keyword evidence="5 7" id="KW-0472">Membrane</keyword>
<dbReference type="GO" id="GO:0007034">
    <property type="term" value="P:vacuolar transport"/>
    <property type="evidence" value="ECO:0007669"/>
    <property type="project" value="TreeGrafter"/>
</dbReference>
<comment type="subcellular location">
    <subcellularLocation>
        <location evidence="1">Vacuole membrane</location>
        <topology evidence="1">Multi-pass membrane protein</topology>
    </subcellularLocation>
</comment>
<feature type="transmembrane region" description="Helical" evidence="7">
    <location>
        <begin position="343"/>
        <end position="363"/>
    </location>
</feature>
<dbReference type="GO" id="GO:0042144">
    <property type="term" value="P:vacuole fusion, non-autophagic"/>
    <property type="evidence" value="ECO:0007669"/>
    <property type="project" value="TreeGrafter"/>
</dbReference>
<evidence type="ECO:0000256" key="1">
    <source>
        <dbReference type="ARBA" id="ARBA00004128"/>
    </source>
</evidence>
<keyword evidence="2" id="KW-0926">Vacuole</keyword>
<evidence type="ECO:0000256" key="3">
    <source>
        <dbReference type="ARBA" id="ARBA00022692"/>
    </source>
</evidence>
<dbReference type="PANTHER" id="PTHR46140:SF1">
    <property type="entry name" value="VACUOLAR TRANSPORTER CHAPERONE COMPLEX SUBUNIT 4-RELATED"/>
    <property type="match status" value="1"/>
</dbReference>
<feature type="transmembrane region" description="Helical" evidence="7">
    <location>
        <begin position="375"/>
        <end position="397"/>
    </location>
</feature>
<dbReference type="STRING" id="717646.M2MKH5"/>
<evidence type="ECO:0000256" key="2">
    <source>
        <dbReference type="ARBA" id="ARBA00022554"/>
    </source>
</evidence>
<evidence type="ECO:0000259" key="8">
    <source>
        <dbReference type="PROSITE" id="PS51382"/>
    </source>
</evidence>
<dbReference type="PANTHER" id="PTHR46140">
    <property type="entry name" value="VACUOLAR TRANSPORTER CHAPERONE 1-RELATED"/>
    <property type="match status" value="1"/>
</dbReference>
<dbReference type="OrthoDB" id="5588846at2759"/>
<feature type="domain" description="SPX" evidence="8">
    <location>
        <begin position="1"/>
        <end position="163"/>
    </location>
</feature>
<reference evidence="9 10" key="1">
    <citation type="journal article" date="2012" name="PLoS Pathog.">
        <title>Diverse lifestyles and strategies of plant pathogenesis encoded in the genomes of eighteen Dothideomycetes fungi.</title>
        <authorList>
            <person name="Ohm R.A."/>
            <person name="Feau N."/>
            <person name="Henrissat B."/>
            <person name="Schoch C.L."/>
            <person name="Horwitz B.A."/>
            <person name="Barry K.W."/>
            <person name="Condon B.J."/>
            <person name="Copeland A.C."/>
            <person name="Dhillon B."/>
            <person name="Glaser F."/>
            <person name="Hesse C.N."/>
            <person name="Kosti I."/>
            <person name="LaButti K."/>
            <person name="Lindquist E.A."/>
            <person name="Lucas S."/>
            <person name="Salamov A.A."/>
            <person name="Bradshaw R.E."/>
            <person name="Ciuffetti L."/>
            <person name="Hamelin R.C."/>
            <person name="Kema G.H.J."/>
            <person name="Lawrence C."/>
            <person name="Scott J.A."/>
            <person name="Spatafora J.W."/>
            <person name="Turgeon B.G."/>
            <person name="de Wit P.J.G.M."/>
            <person name="Zhong S."/>
            <person name="Goodwin S.B."/>
            <person name="Grigoriev I.V."/>
        </authorList>
    </citation>
    <scope>NUCLEOTIDE SEQUENCE [LARGE SCALE GENOMIC DNA]</scope>
    <source>
        <strain evidence="9 10">UAMH 10762</strain>
    </source>
</reference>
<keyword evidence="10" id="KW-1185">Reference proteome</keyword>
<feature type="compositionally biased region" description="Polar residues" evidence="6">
    <location>
        <begin position="181"/>
        <end position="210"/>
    </location>
</feature>
<protein>
    <recommendedName>
        <fullName evidence="8">SPX domain-containing protein</fullName>
    </recommendedName>
</protein>
<dbReference type="AlphaFoldDB" id="M2MKH5"/>
<dbReference type="CDD" id="cd14474">
    <property type="entry name" value="SPX_YDR089W"/>
    <property type="match status" value="1"/>
</dbReference>